<evidence type="ECO:0000256" key="1">
    <source>
        <dbReference type="SAM" id="MobiDB-lite"/>
    </source>
</evidence>
<dbReference type="RefSeq" id="XP_033518545.1">
    <property type="nucleotide sequence ID" value="XM_033669166.1"/>
</dbReference>
<dbReference type="AlphaFoldDB" id="A0A6A5ZWM2"/>
<keyword evidence="3" id="KW-1185">Reference proteome</keyword>
<protein>
    <submittedName>
        <fullName evidence="2">Uncharacterized protein</fullName>
    </submittedName>
</protein>
<gene>
    <name evidence="2" type="ORF">P153DRAFT_371037</name>
</gene>
<name>A0A6A5ZWM2_9PLEO</name>
<reference evidence="2" key="1">
    <citation type="journal article" date="2020" name="Stud. Mycol.">
        <title>101 Dothideomycetes genomes: a test case for predicting lifestyles and emergence of pathogens.</title>
        <authorList>
            <person name="Haridas S."/>
            <person name="Albert R."/>
            <person name="Binder M."/>
            <person name="Bloem J."/>
            <person name="Labutti K."/>
            <person name="Salamov A."/>
            <person name="Andreopoulos B."/>
            <person name="Baker S."/>
            <person name="Barry K."/>
            <person name="Bills G."/>
            <person name="Bluhm B."/>
            <person name="Cannon C."/>
            <person name="Castanera R."/>
            <person name="Culley D."/>
            <person name="Daum C."/>
            <person name="Ezra D."/>
            <person name="Gonzalez J."/>
            <person name="Henrissat B."/>
            <person name="Kuo A."/>
            <person name="Liang C."/>
            <person name="Lipzen A."/>
            <person name="Lutzoni F."/>
            <person name="Magnuson J."/>
            <person name="Mondo S."/>
            <person name="Nolan M."/>
            <person name="Ohm R."/>
            <person name="Pangilinan J."/>
            <person name="Park H.-J."/>
            <person name="Ramirez L."/>
            <person name="Alfaro M."/>
            <person name="Sun H."/>
            <person name="Tritt A."/>
            <person name="Yoshinaga Y."/>
            <person name="Zwiers L.-H."/>
            <person name="Turgeon B."/>
            <person name="Goodwin S."/>
            <person name="Spatafora J."/>
            <person name="Crous P."/>
            <person name="Grigoriev I."/>
        </authorList>
    </citation>
    <scope>NUCLEOTIDE SEQUENCE</scope>
    <source>
        <strain evidence="2">CBS 119687</strain>
    </source>
</reference>
<organism evidence="2 3">
    <name type="scientific">Dothidotthia symphoricarpi CBS 119687</name>
    <dbReference type="NCBI Taxonomy" id="1392245"/>
    <lineage>
        <taxon>Eukaryota</taxon>
        <taxon>Fungi</taxon>
        <taxon>Dikarya</taxon>
        <taxon>Ascomycota</taxon>
        <taxon>Pezizomycotina</taxon>
        <taxon>Dothideomycetes</taxon>
        <taxon>Pleosporomycetidae</taxon>
        <taxon>Pleosporales</taxon>
        <taxon>Dothidotthiaceae</taxon>
        <taxon>Dothidotthia</taxon>
    </lineage>
</organism>
<dbReference type="Proteomes" id="UP000799771">
    <property type="component" value="Unassembled WGS sequence"/>
</dbReference>
<accession>A0A6A5ZWM2</accession>
<dbReference type="GeneID" id="54409598"/>
<evidence type="ECO:0000313" key="2">
    <source>
        <dbReference type="EMBL" id="KAF2124152.1"/>
    </source>
</evidence>
<dbReference type="OrthoDB" id="3801104at2759"/>
<proteinExistence type="predicted"/>
<dbReference type="EMBL" id="ML977520">
    <property type="protein sequence ID" value="KAF2124152.1"/>
    <property type="molecule type" value="Genomic_DNA"/>
</dbReference>
<sequence>MPLEQANAVRGAQRHSLTTSKSYHDTVISKPASPDIPPTDGGCHFFGLSGELRNTVYAYALSMPGSVRYSCGKDGVGRMQEQASVERDVSPGPRRKAGTTLEVNQLKYVNKQLYEETHGLVLRYNDLVFATVSELAKFLNSCPESYYRRFRLIDVQRGIFRLIDVRQGISPPGEVHHLTAGAETIEGVFQFCRQNPYCLVRDHHPCLDARGYGFCLKAGYLQLMARKNTQILDNTFVSDFVRYAVHRYRDCAEDENLDDVPGNIPENFRFFPSCKEFDTYITRVMDSLEASGIGKSVEEVMEVVRDIFEHGI</sequence>
<evidence type="ECO:0000313" key="3">
    <source>
        <dbReference type="Proteomes" id="UP000799771"/>
    </source>
</evidence>
<feature type="region of interest" description="Disordered" evidence="1">
    <location>
        <begin position="1"/>
        <end position="35"/>
    </location>
</feature>